<reference evidence="4 5" key="1">
    <citation type="submission" date="2018-05" db="EMBL/GenBank/DDBJ databases">
        <title>Genome sequencing and assembly of the regulated plant pathogen Lachnellula willkommii and related sister species for the development of diagnostic species identification markers.</title>
        <authorList>
            <person name="Giroux E."/>
            <person name="Bilodeau G."/>
        </authorList>
    </citation>
    <scope>NUCLEOTIDE SEQUENCE [LARGE SCALE GENOMIC DNA]</scope>
    <source>
        <strain evidence="4 5">CBS 197.66</strain>
    </source>
</reference>
<dbReference type="InterPro" id="IPR002410">
    <property type="entry name" value="Peptidase_S33"/>
</dbReference>
<evidence type="ECO:0000313" key="4">
    <source>
        <dbReference type="EMBL" id="TVY35801.1"/>
    </source>
</evidence>
<dbReference type="PRINTS" id="PR00111">
    <property type="entry name" value="ABHYDROLASE"/>
</dbReference>
<dbReference type="Pfam" id="PF00561">
    <property type="entry name" value="Abhydrolase_1"/>
    <property type="match status" value="1"/>
</dbReference>
<feature type="domain" description="AB hydrolase-1" evidence="3">
    <location>
        <begin position="22"/>
        <end position="267"/>
    </location>
</feature>
<name>A0A8H8RK43_9HELO</name>
<dbReference type="Gene3D" id="3.40.50.1820">
    <property type="entry name" value="alpha/beta hydrolase"/>
    <property type="match status" value="1"/>
</dbReference>
<dbReference type="SUPFAM" id="SSF53474">
    <property type="entry name" value="alpha/beta-Hydrolases"/>
    <property type="match status" value="1"/>
</dbReference>
<comment type="caution">
    <text evidence="4">The sequence shown here is derived from an EMBL/GenBank/DDBJ whole genome shotgun (WGS) entry which is preliminary data.</text>
</comment>
<evidence type="ECO:0000256" key="2">
    <source>
        <dbReference type="ARBA" id="ARBA00022801"/>
    </source>
</evidence>
<dbReference type="EMBL" id="QGMJ01000487">
    <property type="protein sequence ID" value="TVY35801.1"/>
    <property type="molecule type" value="Genomic_DNA"/>
</dbReference>
<comment type="similarity">
    <text evidence="1">Belongs to the peptidase S33 family.</text>
</comment>
<evidence type="ECO:0000313" key="5">
    <source>
        <dbReference type="Proteomes" id="UP000462212"/>
    </source>
</evidence>
<protein>
    <submittedName>
        <fullName evidence="4">Proline iminopeptidase</fullName>
    </submittedName>
</protein>
<dbReference type="GO" id="GO:0008233">
    <property type="term" value="F:peptidase activity"/>
    <property type="evidence" value="ECO:0007669"/>
    <property type="project" value="InterPro"/>
</dbReference>
<dbReference type="AlphaFoldDB" id="A0A8H8RK43"/>
<dbReference type="InterPro" id="IPR050266">
    <property type="entry name" value="AB_hydrolase_sf"/>
</dbReference>
<dbReference type="GO" id="GO:0006508">
    <property type="term" value="P:proteolysis"/>
    <property type="evidence" value="ECO:0007669"/>
    <property type="project" value="InterPro"/>
</dbReference>
<accession>A0A8H8RK43</accession>
<sequence>MQAVHINGADIAYRVEGSSENPLIITLHGGRGFGNHAGDFKAYSALSDTYRVLSFDMRGHGESSVTGPFTFQQLTDDIDALRQHFAGEMGKVIILGGSFGGYLAQQYAIQYSQHVSHLILRGTAPSWHHEDGALKRLTERLSKAPLASKEMLVNGVFEKFESDEHFRLVMFALGPLYSEATYDPNASLAGNLKTKFRAEVHNDLYGPSQKHFDYRASLKDLATPTLVIVGEKDWICPPDESRAIADAVANSKLVIVENANHGVHLEKNKQVLDCIRGFLGAS</sequence>
<evidence type="ECO:0000256" key="1">
    <source>
        <dbReference type="ARBA" id="ARBA00010088"/>
    </source>
</evidence>
<evidence type="ECO:0000259" key="3">
    <source>
        <dbReference type="Pfam" id="PF00561"/>
    </source>
</evidence>
<dbReference type="GO" id="GO:0016020">
    <property type="term" value="C:membrane"/>
    <property type="evidence" value="ECO:0007669"/>
    <property type="project" value="TreeGrafter"/>
</dbReference>
<dbReference type="PANTHER" id="PTHR43798:SF33">
    <property type="entry name" value="HYDROLASE, PUTATIVE (AFU_ORTHOLOGUE AFUA_2G14860)-RELATED"/>
    <property type="match status" value="1"/>
</dbReference>
<keyword evidence="5" id="KW-1185">Reference proteome</keyword>
<dbReference type="PANTHER" id="PTHR43798">
    <property type="entry name" value="MONOACYLGLYCEROL LIPASE"/>
    <property type="match status" value="1"/>
</dbReference>
<organism evidence="4 5">
    <name type="scientific">Lachnellula subtilissima</name>
    <dbReference type="NCBI Taxonomy" id="602034"/>
    <lineage>
        <taxon>Eukaryota</taxon>
        <taxon>Fungi</taxon>
        <taxon>Dikarya</taxon>
        <taxon>Ascomycota</taxon>
        <taxon>Pezizomycotina</taxon>
        <taxon>Leotiomycetes</taxon>
        <taxon>Helotiales</taxon>
        <taxon>Lachnaceae</taxon>
        <taxon>Lachnellula</taxon>
    </lineage>
</organism>
<proteinExistence type="inferred from homology"/>
<dbReference type="OrthoDB" id="408373at2759"/>
<dbReference type="Proteomes" id="UP000462212">
    <property type="component" value="Unassembled WGS sequence"/>
</dbReference>
<dbReference type="PRINTS" id="PR00793">
    <property type="entry name" value="PROAMNOPTASE"/>
</dbReference>
<keyword evidence="2" id="KW-0378">Hydrolase</keyword>
<gene>
    <name evidence="4" type="primary">pip_4</name>
    <name evidence="4" type="ORF">LSUB1_G005269</name>
</gene>
<dbReference type="InterPro" id="IPR000073">
    <property type="entry name" value="AB_hydrolase_1"/>
</dbReference>
<dbReference type="InterPro" id="IPR029058">
    <property type="entry name" value="AB_hydrolase_fold"/>
</dbReference>